<evidence type="ECO:0000313" key="5">
    <source>
        <dbReference type="Proteomes" id="UP000019024"/>
    </source>
</evidence>
<protein>
    <submittedName>
        <fullName evidence="3">Uncharacterized protein</fullName>
    </submittedName>
</protein>
<gene>
    <name evidence="3" type="ORF">HALLA_11715</name>
    <name evidence="4" type="ORF">HALLA_12005</name>
</gene>
<dbReference type="EMBL" id="CP007055">
    <property type="protein sequence ID" value="AHF99438.1"/>
    <property type="molecule type" value="Genomic_DNA"/>
</dbReference>
<feature type="compositionally biased region" description="Polar residues" evidence="1">
    <location>
        <begin position="114"/>
        <end position="124"/>
    </location>
</feature>
<organism evidence="3 5">
    <name type="scientific">Halostagnicola larsenii XH-48</name>
    <dbReference type="NCBI Taxonomy" id="797299"/>
    <lineage>
        <taxon>Archaea</taxon>
        <taxon>Methanobacteriati</taxon>
        <taxon>Methanobacteriota</taxon>
        <taxon>Stenosarchaea group</taxon>
        <taxon>Halobacteria</taxon>
        <taxon>Halobacteriales</taxon>
        <taxon>Natrialbaceae</taxon>
        <taxon>Halostagnicola</taxon>
    </lineage>
</organism>
<dbReference type="STRING" id="797299.HALLA_11715"/>
<dbReference type="HOGENOM" id="CLU_163100_0_0_2"/>
<keyword evidence="2" id="KW-1133">Transmembrane helix</keyword>
<reference evidence="3 5" key="1">
    <citation type="submission" date="2014-01" db="EMBL/GenBank/DDBJ databases">
        <authorList>
            <consortium name="DOE Joint Genome Institute"/>
            <person name="Anderson I."/>
            <person name="Huntemann M."/>
            <person name="Han J."/>
            <person name="Chen A."/>
            <person name="Kyrpides N."/>
            <person name="Mavromatis K."/>
            <person name="Markowitz V."/>
            <person name="Palaniappan K."/>
            <person name="Ivanova N."/>
            <person name="Schaumberg A."/>
            <person name="Pati A."/>
            <person name="Liolios K."/>
            <person name="Nordberg H.P."/>
            <person name="Cantor M.N."/>
            <person name="Hua S.X."/>
            <person name="Woyke T."/>
        </authorList>
    </citation>
    <scope>NUCLEOTIDE SEQUENCE [LARGE SCALE GENOMIC DNA]</scope>
    <source>
        <strain evidence="3 5">XH-48</strain>
    </source>
</reference>
<name>W0JR33_9EURY</name>
<evidence type="ECO:0000313" key="3">
    <source>
        <dbReference type="EMBL" id="AHF99427.1"/>
    </source>
</evidence>
<evidence type="ECO:0000256" key="1">
    <source>
        <dbReference type="SAM" id="MobiDB-lite"/>
    </source>
</evidence>
<evidence type="ECO:0000313" key="4">
    <source>
        <dbReference type="EMBL" id="AHF99438.1"/>
    </source>
</evidence>
<keyword evidence="2" id="KW-0812">Transmembrane</keyword>
<dbReference type="Proteomes" id="UP000019024">
    <property type="component" value="Chromosome"/>
</dbReference>
<dbReference type="AlphaFoldDB" id="W0JR33"/>
<proteinExistence type="predicted"/>
<sequence length="124" mass="13718">MSVIDDSMDPTALENWDRPLERLRCEAICLGRALMPDNETLEKTVGTLIFFVVWGTIVVLPVLGIGDPPRYEIVISTTAIAFTILGKMWDYEVKRALDSLIATDGGQPRDTSENTDSNSDGENQ</sequence>
<evidence type="ECO:0000256" key="2">
    <source>
        <dbReference type="SAM" id="Phobius"/>
    </source>
</evidence>
<accession>W0JR33</accession>
<dbReference type="eggNOG" id="arCOG11552">
    <property type="taxonomic scope" value="Archaea"/>
</dbReference>
<feature type="region of interest" description="Disordered" evidence="1">
    <location>
        <begin position="102"/>
        <end position="124"/>
    </location>
</feature>
<dbReference type="KEGG" id="hlr:HALLA_12005"/>
<feature type="transmembrane region" description="Helical" evidence="2">
    <location>
        <begin position="45"/>
        <end position="65"/>
    </location>
</feature>
<dbReference type="EMBL" id="CP007055">
    <property type="protein sequence ID" value="AHF99427.1"/>
    <property type="molecule type" value="Genomic_DNA"/>
</dbReference>
<keyword evidence="2" id="KW-0472">Membrane</keyword>
<dbReference type="KEGG" id="hlr:HALLA_11715"/>
<keyword evidence="5" id="KW-1185">Reference proteome</keyword>